<sequence>MPSENNPPSSDHGVSPRESSHSASDPLPSCLLPLWVSPERATTPSFNTPRSAGHSSSSSSPGDLTIPPRVLLNPLCRQDCISRVPLCSPPLTSEQYDPRSLAAELQRSDSASDSTAPSSPFRQLSPTLPEFSHPPSPVAESRQELLTSSSTTPVFTPDRPDSPGIPFYMMNAFPLGQLRFSGNSVDGNPSRYLNHVKASVAVMRVDPAMNDVVALQVFRSGLVGPAARWFEDIETEADEKSWSDIQNAFKEKFRNGDPAVESALIAEAHGFGREPGESLSNLLKRASKLYHQLRAPHRKTMLTGLVLRMNDGEKDRRLQERVQDRLYADQKWGKSVAGDHLTYNDVHDMIWECRSSTTEKLTRNEGDYMTTSEMDPIRLMMRNQESINDLTQLMKETTILTSKRMEKMEHAPYQNYTARPTNNRPPMNPPPQNTNTNPRTGTRAEDVELWWCFKCGDWGHMGYNCPLGRNFDQGEYDRRQQEWFANRDAMKQKRMEELARPPSIPAAKTMVWDGAADTRPPRGYHPTPFSGQPSDTLYRWSQEGLTRLDPTSDMRDDLQVPLDGTDELRRAVVRAARRDEPKEPKQTMPPRKPGRVEKQKEPVRPTDENVLRELEVQAREELQRRRTEYQPPRVDEDMEGVEQMLPVRDTIVVAAPTAGMSESEFQSLLPLLRPHLEKMGRPSQESSGEEARERRPRHVLEKIRATEEYNLPTFELGQHLRDTPITLSVLQLLQIAPSVRQQLSRLMQCRKKVRGNRAKEMVTSLVMPFKELMTADMREDLEDSLSRHDTEEDRCLQLGSVNRVEHPIVFADTAASADSVANTLGFIEGHVEGMRCSAIMLDGGSSVDLINKMYVERHGIPILAMPKAGEIRLANDSIQHVGFCAYIRVVVGGILATVKAYVLGDHDDWDILLGRPWLRRMRAMEDHYDEKLVVKGMKGHSQTIPIYPTPGLFEPDRKTMAREPVRPKPMRRLDEEDEIIFVDDDLPILEEVEDLLNELGEVIYSGAGQSYPASKN</sequence>
<dbReference type="PANTHER" id="PTHR33223:SF6">
    <property type="entry name" value="CCHC-TYPE DOMAIN-CONTAINING PROTEIN"/>
    <property type="match status" value="1"/>
</dbReference>
<dbReference type="PROSITE" id="PS50158">
    <property type="entry name" value="ZF_CCHC"/>
    <property type="match status" value="1"/>
</dbReference>
<feature type="compositionally biased region" description="Low complexity" evidence="2">
    <location>
        <begin position="108"/>
        <end position="120"/>
    </location>
</feature>
<dbReference type="OrthoDB" id="5101389at2759"/>
<comment type="caution">
    <text evidence="4">The sequence shown here is derived from an EMBL/GenBank/DDBJ whole genome shotgun (WGS) entry which is preliminary data.</text>
</comment>
<feature type="compositionally biased region" description="Polar residues" evidence="2">
    <location>
        <begin position="41"/>
        <end position="54"/>
    </location>
</feature>
<dbReference type="AlphaFoldDB" id="A0A8H4L8R0"/>
<dbReference type="PANTHER" id="PTHR33223">
    <property type="entry name" value="CCHC-TYPE DOMAIN-CONTAINING PROTEIN"/>
    <property type="match status" value="1"/>
</dbReference>
<feature type="compositionally biased region" description="Basic and acidic residues" evidence="2">
    <location>
        <begin position="594"/>
        <end position="607"/>
    </location>
</feature>
<dbReference type="SUPFAM" id="SSF57756">
    <property type="entry name" value="Retrovirus zinc finger-like domains"/>
    <property type="match status" value="1"/>
</dbReference>
<accession>A0A8H4L8R0</accession>
<reference evidence="4 5" key="1">
    <citation type="submission" date="2020-01" db="EMBL/GenBank/DDBJ databases">
        <title>Identification and distribution of gene clusters putatively required for synthesis of sphingolipid metabolism inhibitors in phylogenetically diverse species of the filamentous fungus Fusarium.</title>
        <authorList>
            <person name="Kim H.-S."/>
            <person name="Busman M."/>
            <person name="Brown D.W."/>
            <person name="Divon H."/>
            <person name="Uhlig S."/>
            <person name="Proctor R.H."/>
        </authorList>
    </citation>
    <scope>NUCLEOTIDE SEQUENCE [LARGE SCALE GENOMIC DNA]</scope>
    <source>
        <strain evidence="4 5">NRRL 20459</strain>
    </source>
</reference>
<evidence type="ECO:0000259" key="3">
    <source>
        <dbReference type="PROSITE" id="PS50158"/>
    </source>
</evidence>
<dbReference type="Proteomes" id="UP000554235">
    <property type="component" value="Unassembled WGS sequence"/>
</dbReference>
<dbReference type="CDD" id="cd00303">
    <property type="entry name" value="retropepsin_like"/>
    <property type="match status" value="1"/>
</dbReference>
<protein>
    <submittedName>
        <fullName evidence="4">Ribonuclease H</fullName>
    </submittedName>
</protein>
<evidence type="ECO:0000313" key="5">
    <source>
        <dbReference type="Proteomes" id="UP000554235"/>
    </source>
</evidence>
<proteinExistence type="predicted"/>
<keyword evidence="1" id="KW-0862">Zinc</keyword>
<feature type="region of interest" description="Disordered" evidence="2">
    <location>
        <begin position="1"/>
        <end position="28"/>
    </location>
</feature>
<dbReference type="SUPFAM" id="SSF50630">
    <property type="entry name" value="Acid proteases"/>
    <property type="match status" value="1"/>
</dbReference>
<feature type="compositionally biased region" description="Polar residues" evidence="2">
    <location>
        <begin position="144"/>
        <end position="154"/>
    </location>
</feature>
<dbReference type="Gene3D" id="2.40.70.10">
    <property type="entry name" value="Acid Proteases"/>
    <property type="match status" value="1"/>
</dbReference>
<feature type="region of interest" description="Disordered" evidence="2">
    <location>
        <begin position="415"/>
        <end position="441"/>
    </location>
</feature>
<feature type="region of interest" description="Disordered" evidence="2">
    <location>
        <begin position="41"/>
        <end position="66"/>
    </location>
</feature>
<dbReference type="EMBL" id="JAADYS010001363">
    <property type="protein sequence ID" value="KAF4463399.1"/>
    <property type="molecule type" value="Genomic_DNA"/>
</dbReference>
<feature type="region of interest" description="Disordered" evidence="2">
    <location>
        <begin position="514"/>
        <end position="607"/>
    </location>
</feature>
<keyword evidence="1" id="KW-0479">Metal-binding</keyword>
<evidence type="ECO:0000313" key="4">
    <source>
        <dbReference type="EMBL" id="KAF4463399.1"/>
    </source>
</evidence>
<dbReference type="InterPro" id="IPR036875">
    <property type="entry name" value="Znf_CCHC_sf"/>
</dbReference>
<dbReference type="GO" id="GO:0008270">
    <property type="term" value="F:zinc ion binding"/>
    <property type="evidence" value="ECO:0007669"/>
    <property type="project" value="UniProtKB-KW"/>
</dbReference>
<evidence type="ECO:0000256" key="2">
    <source>
        <dbReference type="SAM" id="MobiDB-lite"/>
    </source>
</evidence>
<dbReference type="GO" id="GO:0003676">
    <property type="term" value="F:nucleic acid binding"/>
    <property type="evidence" value="ECO:0007669"/>
    <property type="project" value="InterPro"/>
</dbReference>
<gene>
    <name evidence="4" type="ORF">FALBO_9778</name>
</gene>
<feature type="compositionally biased region" description="Basic and acidic residues" evidence="2">
    <location>
        <begin position="566"/>
        <end position="585"/>
    </location>
</feature>
<organism evidence="4 5">
    <name type="scientific">Fusarium albosuccineum</name>
    <dbReference type="NCBI Taxonomy" id="1237068"/>
    <lineage>
        <taxon>Eukaryota</taxon>
        <taxon>Fungi</taxon>
        <taxon>Dikarya</taxon>
        <taxon>Ascomycota</taxon>
        <taxon>Pezizomycotina</taxon>
        <taxon>Sordariomycetes</taxon>
        <taxon>Hypocreomycetidae</taxon>
        <taxon>Hypocreales</taxon>
        <taxon>Nectriaceae</taxon>
        <taxon>Fusarium</taxon>
        <taxon>Fusarium decemcellulare species complex</taxon>
    </lineage>
</organism>
<feature type="region of interest" description="Disordered" evidence="2">
    <location>
        <begin position="87"/>
        <end position="159"/>
    </location>
</feature>
<dbReference type="InterPro" id="IPR021109">
    <property type="entry name" value="Peptidase_aspartic_dom_sf"/>
</dbReference>
<evidence type="ECO:0000256" key="1">
    <source>
        <dbReference type="PROSITE-ProRule" id="PRU00047"/>
    </source>
</evidence>
<name>A0A8H4L8R0_9HYPO</name>
<keyword evidence="1" id="KW-0863">Zinc-finger</keyword>
<keyword evidence="5" id="KW-1185">Reference proteome</keyword>
<feature type="domain" description="CCHC-type" evidence="3">
    <location>
        <begin position="452"/>
        <end position="466"/>
    </location>
</feature>
<dbReference type="InterPro" id="IPR001878">
    <property type="entry name" value="Znf_CCHC"/>
</dbReference>